<proteinExistence type="predicted"/>
<organism evidence="1 2">
    <name type="scientific">Cirrhinus molitorella</name>
    <name type="common">mud carp</name>
    <dbReference type="NCBI Taxonomy" id="172907"/>
    <lineage>
        <taxon>Eukaryota</taxon>
        <taxon>Metazoa</taxon>
        <taxon>Chordata</taxon>
        <taxon>Craniata</taxon>
        <taxon>Vertebrata</taxon>
        <taxon>Euteleostomi</taxon>
        <taxon>Actinopterygii</taxon>
        <taxon>Neopterygii</taxon>
        <taxon>Teleostei</taxon>
        <taxon>Ostariophysi</taxon>
        <taxon>Cypriniformes</taxon>
        <taxon>Cyprinidae</taxon>
        <taxon>Labeoninae</taxon>
        <taxon>Labeonini</taxon>
        <taxon>Cirrhinus</taxon>
    </lineage>
</organism>
<dbReference type="EMBL" id="JAUYZG010000011">
    <property type="protein sequence ID" value="KAK2894674.1"/>
    <property type="molecule type" value="Genomic_DNA"/>
</dbReference>
<evidence type="ECO:0000313" key="1">
    <source>
        <dbReference type="EMBL" id="KAK2894674.1"/>
    </source>
</evidence>
<accession>A0AA88PVD3</accession>
<name>A0AA88PVD3_9TELE</name>
<protein>
    <submittedName>
        <fullName evidence="1">Uncharacterized protein</fullName>
    </submittedName>
</protein>
<keyword evidence="2" id="KW-1185">Reference proteome</keyword>
<sequence>MHSKRHCEPAVRFRCQGNSDTHSTVFGSPLLSRHIGQDPLKATNNKRERERKSELSCLLFVVSLATNVKPDRIPVALRHYCLEGHSEIRRAAVVTSSWISPPS</sequence>
<dbReference type="Proteomes" id="UP001187343">
    <property type="component" value="Unassembled WGS sequence"/>
</dbReference>
<reference evidence="1" key="1">
    <citation type="submission" date="2023-08" db="EMBL/GenBank/DDBJ databases">
        <title>Chromosome-level Genome Assembly of mud carp (Cirrhinus molitorella).</title>
        <authorList>
            <person name="Liu H."/>
        </authorList>
    </citation>
    <scope>NUCLEOTIDE SEQUENCE</scope>
    <source>
        <strain evidence="1">Prfri</strain>
        <tissue evidence="1">Muscle</tissue>
    </source>
</reference>
<evidence type="ECO:0000313" key="2">
    <source>
        <dbReference type="Proteomes" id="UP001187343"/>
    </source>
</evidence>
<gene>
    <name evidence="1" type="ORF">Q8A67_011903</name>
</gene>
<dbReference type="AlphaFoldDB" id="A0AA88PVD3"/>
<comment type="caution">
    <text evidence="1">The sequence shown here is derived from an EMBL/GenBank/DDBJ whole genome shotgun (WGS) entry which is preliminary data.</text>
</comment>